<dbReference type="InterPro" id="IPR012337">
    <property type="entry name" value="RNaseH-like_sf"/>
</dbReference>
<keyword evidence="2" id="KW-0695">RNA-directed DNA polymerase</keyword>
<name>A0ABQ4ZBY2_9ASTR</name>
<comment type="caution">
    <text evidence="2">The sequence shown here is derived from an EMBL/GenBank/DDBJ whole genome shotgun (WGS) entry which is preliminary data.</text>
</comment>
<dbReference type="InterPro" id="IPR036397">
    <property type="entry name" value="RNaseH_sf"/>
</dbReference>
<protein>
    <submittedName>
        <fullName evidence="2">Reverse transcriptase domain-containing protein</fullName>
    </submittedName>
</protein>
<dbReference type="SUPFAM" id="SSF53098">
    <property type="entry name" value="Ribonuclease H-like"/>
    <property type="match status" value="1"/>
</dbReference>
<evidence type="ECO:0000259" key="1">
    <source>
        <dbReference type="Pfam" id="PF17921"/>
    </source>
</evidence>
<dbReference type="Gene3D" id="3.30.420.10">
    <property type="entry name" value="Ribonuclease H-like superfamily/Ribonuclease H"/>
    <property type="match status" value="1"/>
</dbReference>
<feature type="domain" description="Integrase zinc-binding" evidence="1">
    <location>
        <begin position="9"/>
        <end position="53"/>
    </location>
</feature>
<evidence type="ECO:0000313" key="2">
    <source>
        <dbReference type="EMBL" id="GJS86487.1"/>
    </source>
</evidence>
<dbReference type="Pfam" id="PF17921">
    <property type="entry name" value="Integrase_H2C2"/>
    <property type="match status" value="1"/>
</dbReference>
<dbReference type="Proteomes" id="UP001151760">
    <property type="component" value="Unassembled WGS sequence"/>
</dbReference>
<proteinExistence type="predicted"/>
<dbReference type="EMBL" id="BQNB010011127">
    <property type="protein sequence ID" value="GJS86487.1"/>
    <property type="molecule type" value="Genomic_DNA"/>
</dbReference>
<keyword evidence="3" id="KW-1185">Reference proteome</keyword>
<keyword evidence="2" id="KW-0808">Transferase</keyword>
<reference evidence="2" key="1">
    <citation type="journal article" date="2022" name="Int. J. Mol. Sci.">
        <title>Draft Genome of Tanacetum Coccineum: Genomic Comparison of Closely Related Tanacetum-Family Plants.</title>
        <authorList>
            <person name="Yamashiro T."/>
            <person name="Shiraishi A."/>
            <person name="Nakayama K."/>
            <person name="Satake H."/>
        </authorList>
    </citation>
    <scope>NUCLEOTIDE SEQUENCE</scope>
</reference>
<gene>
    <name evidence="2" type="ORF">Tco_0769123</name>
</gene>
<organism evidence="2 3">
    <name type="scientific">Tanacetum coccineum</name>
    <dbReference type="NCBI Taxonomy" id="301880"/>
    <lineage>
        <taxon>Eukaryota</taxon>
        <taxon>Viridiplantae</taxon>
        <taxon>Streptophyta</taxon>
        <taxon>Embryophyta</taxon>
        <taxon>Tracheophyta</taxon>
        <taxon>Spermatophyta</taxon>
        <taxon>Magnoliopsida</taxon>
        <taxon>eudicotyledons</taxon>
        <taxon>Gunneridae</taxon>
        <taxon>Pentapetalae</taxon>
        <taxon>asterids</taxon>
        <taxon>campanulids</taxon>
        <taxon>Asterales</taxon>
        <taxon>Asteraceae</taxon>
        <taxon>Asteroideae</taxon>
        <taxon>Anthemideae</taxon>
        <taxon>Anthemidinae</taxon>
        <taxon>Tanacetum</taxon>
    </lineage>
</organism>
<keyword evidence="2" id="KW-0548">Nucleotidyltransferase</keyword>
<reference evidence="2" key="2">
    <citation type="submission" date="2022-01" db="EMBL/GenBank/DDBJ databases">
        <authorList>
            <person name="Yamashiro T."/>
            <person name="Shiraishi A."/>
            <person name="Satake H."/>
            <person name="Nakayama K."/>
        </authorList>
    </citation>
    <scope>NUCLEOTIDE SEQUENCE</scope>
</reference>
<sequence length="249" mass="27680">MIRRCVHGKEALDILEACHNGPTGGHHGANLTAKKVFDAGFFWPSIYKDAHEFGAPRAIISDRGTHFCNDQFAKVMLKYGVTHRLSACIIPRQSGQHAFSQSVSPSPPFNSRLNFLRKAEIRLVRTIYIGSSLVWHVELSQQLQLKSFKSNGIVLKNYFGRCYLCYGYPNDLQTFPKDKLNSGGIGSSLVNPKLCASWEGTPCRISSFSRMSRIFEVSRAICPSITRASQSSASFGNPDILILSTNVYL</sequence>
<accession>A0ABQ4ZBY2</accession>
<evidence type="ECO:0000313" key="3">
    <source>
        <dbReference type="Proteomes" id="UP001151760"/>
    </source>
</evidence>
<dbReference type="GO" id="GO:0003964">
    <property type="term" value="F:RNA-directed DNA polymerase activity"/>
    <property type="evidence" value="ECO:0007669"/>
    <property type="project" value="UniProtKB-KW"/>
</dbReference>
<dbReference type="InterPro" id="IPR041588">
    <property type="entry name" value="Integrase_H2C2"/>
</dbReference>